<evidence type="ECO:0000313" key="13">
    <source>
        <dbReference type="EMBL" id="KAJ5716382.1"/>
    </source>
</evidence>
<dbReference type="InterPro" id="IPR027417">
    <property type="entry name" value="P-loop_NTPase"/>
</dbReference>
<feature type="domain" description="NB-ARC" evidence="10">
    <location>
        <begin position="363"/>
        <end position="498"/>
    </location>
</feature>
<dbReference type="InterPro" id="IPR019734">
    <property type="entry name" value="TPR_rpt"/>
</dbReference>
<dbReference type="GO" id="GO:0005739">
    <property type="term" value="C:mitochondrion"/>
    <property type="evidence" value="ECO:0007669"/>
    <property type="project" value="UniProtKB-SubCell"/>
</dbReference>
<dbReference type="Pfam" id="PF13424">
    <property type="entry name" value="TPR_12"/>
    <property type="match status" value="2"/>
</dbReference>
<sequence length="1088" mass="122113">MGTHDGGITVLSPRPQSTANDQVNVDIVLVHGLNGDAFSTWTVEKPKRCFWPGDLLPPLLPNARIMTFGYNANLFHDSVDGRIAEFAENLLAELHAERGDIPDHVTRPLIFICHSLGGIVVKRALAVAHGRPIYRRISEMTRSIIFLATPHRGSDKANWAATAGKLLSLVKSPNRPRTTALEELQTFSNTLDDYNKDFVDISSEYTLVSFYEKKPTMAMGLIVETWSAQMETQNEQVRLAVVATHSEICKFESEDSREFQSLFKQLRLLVNKAVGSVGLQHTSESTRMIENGPVSRKRSIHSNNLIDNGEPDTDMEEEESSAKKRPSPGQPAPLLWRVPPFSSTSYFERYLPLKKIEASFAQASEKTFGIHGIGGVGKTQLALKYVSQHAKRYSHVFWAVADSGLKLQTALREMAIELGILDESTSDLDKGRVTMINWFGENKKWLLVLDNVESFAVLKGFLPLPVSGTVIVTSRTAALVDHNIVADSLRLGTLTESEGKAFLLRRIPSQIFHGNEKQAAEISVELGGHLLALSTMAAYITDSQLSLGKFLQYYRANRESIILSSDKVLRDPYFDYDLSLATCWHLSMAKLKERPSGGLLGIISLLDPDSITEDILTDFAEDETAIEVCSLLDPATYLQALIQLRDYALITKESPECPTAQSKASISVHRLIQEAWIRELRDRGELSNAFDDAILCIRRAYPHQINGESMADDFPECRALTPHVISLDGHYQSICYDRRRTVKSTFGRLMFGEKFISILADAGWFLYETGQWETAKKLFETGQTICQETFGDSPHPLTALIHNNLGVVCDSRYLPEDSLTHFMKALSIREECLESDDPEMGNSYSNYGHALIDLGRYSEAQRFYKSAIDVHERSVTPSFDLLEGAYSSMGTSMLYLNRHQEAEYWIKKAIEQHKFFKGPNVFVALTLFGLANLRIKQRRWSEAEILVRESLTQRLSILGPNARLVGVSYHHLGFIFDKEDNIEEAIDALRHAVNIFRAPAQSHPGLLQRSILKLSLVLERCEDRDSILEVAELRRQLSEASKDPRFNQIQMRGIASCAAYTNPSQMPQPIRLARAINAKDNKCESPRI</sequence>
<dbReference type="Gene3D" id="3.40.50.300">
    <property type="entry name" value="P-loop containing nucleotide triphosphate hydrolases"/>
    <property type="match status" value="1"/>
</dbReference>
<evidence type="ECO:0000256" key="4">
    <source>
        <dbReference type="ARBA" id="ARBA00007920"/>
    </source>
</evidence>
<accession>A0AAD6MTQ7</accession>
<dbReference type="InterPro" id="IPR056681">
    <property type="entry name" value="DUF7779"/>
</dbReference>
<name>A0AAD6MTQ7_9EURO</name>
<evidence type="ECO:0000256" key="5">
    <source>
        <dbReference type="ARBA" id="ARBA00022824"/>
    </source>
</evidence>
<evidence type="ECO:0000256" key="7">
    <source>
        <dbReference type="ARBA" id="ARBA00023136"/>
    </source>
</evidence>
<dbReference type="InterPro" id="IPR002182">
    <property type="entry name" value="NB-ARC"/>
</dbReference>
<feature type="domain" description="DUF7779" evidence="12">
    <location>
        <begin position="589"/>
        <end position="681"/>
    </location>
</feature>
<dbReference type="PANTHER" id="PTHR48182">
    <property type="entry name" value="PROTEIN SERAC1"/>
    <property type="match status" value="1"/>
</dbReference>
<dbReference type="Proteomes" id="UP001215712">
    <property type="component" value="Unassembled WGS sequence"/>
</dbReference>
<evidence type="ECO:0000256" key="2">
    <source>
        <dbReference type="ARBA" id="ARBA00004240"/>
    </source>
</evidence>
<gene>
    <name evidence="13" type="ORF">N7493_008293</name>
</gene>
<keyword evidence="6" id="KW-0496">Mitochondrion</keyword>
<dbReference type="Pfam" id="PF25000">
    <property type="entry name" value="DUF7779"/>
    <property type="match status" value="1"/>
</dbReference>
<dbReference type="InterPro" id="IPR007751">
    <property type="entry name" value="DUF676_lipase-like"/>
</dbReference>
<evidence type="ECO:0000259" key="12">
    <source>
        <dbReference type="Pfam" id="PF25000"/>
    </source>
</evidence>
<protein>
    <submittedName>
        <fullName evidence="13">Tetratricopeptide and DUF676 domain protein</fullName>
    </submittedName>
</protein>
<proteinExistence type="inferred from homology"/>
<reference evidence="13" key="2">
    <citation type="submission" date="2023-01" db="EMBL/GenBank/DDBJ databases">
        <authorList>
            <person name="Petersen C."/>
        </authorList>
    </citation>
    <scope>NUCLEOTIDE SEQUENCE</scope>
    <source>
        <strain evidence="13">IBT 17514</strain>
    </source>
</reference>
<dbReference type="InterPro" id="IPR029058">
    <property type="entry name" value="AB_hydrolase_fold"/>
</dbReference>
<evidence type="ECO:0000259" key="10">
    <source>
        <dbReference type="Pfam" id="PF00931"/>
    </source>
</evidence>
<dbReference type="GO" id="GO:0005783">
    <property type="term" value="C:endoplasmic reticulum"/>
    <property type="evidence" value="ECO:0007669"/>
    <property type="project" value="UniProtKB-SubCell"/>
</dbReference>
<dbReference type="Pfam" id="PF05057">
    <property type="entry name" value="DUF676"/>
    <property type="match status" value="1"/>
</dbReference>
<comment type="subcellular location">
    <subcellularLocation>
        <location evidence="2">Endoplasmic reticulum</location>
    </subcellularLocation>
    <subcellularLocation>
        <location evidence="3">Membrane</location>
    </subcellularLocation>
    <subcellularLocation>
        <location evidence="1">Mitochondrion</location>
    </subcellularLocation>
</comment>
<dbReference type="Gene3D" id="1.25.40.10">
    <property type="entry name" value="Tetratricopeptide repeat domain"/>
    <property type="match status" value="2"/>
</dbReference>
<dbReference type="EMBL" id="JAQJAN010000012">
    <property type="protein sequence ID" value="KAJ5716382.1"/>
    <property type="molecule type" value="Genomic_DNA"/>
</dbReference>
<evidence type="ECO:0000313" key="14">
    <source>
        <dbReference type="Proteomes" id="UP001215712"/>
    </source>
</evidence>
<evidence type="ECO:0000259" key="11">
    <source>
        <dbReference type="Pfam" id="PF05057"/>
    </source>
</evidence>
<dbReference type="GO" id="GO:0072330">
    <property type="term" value="P:monocarboxylic acid biosynthetic process"/>
    <property type="evidence" value="ECO:0007669"/>
    <property type="project" value="UniProtKB-ARBA"/>
</dbReference>
<comment type="caution">
    <text evidence="13">The sequence shown here is derived from an EMBL/GenBank/DDBJ whole genome shotgun (WGS) entry which is preliminary data.</text>
</comment>
<dbReference type="GO" id="GO:0017000">
    <property type="term" value="P:antibiotic biosynthetic process"/>
    <property type="evidence" value="ECO:0007669"/>
    <property type="project" value="UniProtKB-ARBA"/>
</dbReference>
<dbReference type="PANTHER" id="PTHR48182:SF2">
    <property type="entry name" value="PROTEIN SERAC1"/>
    <property type="match status" value="1"/>
</dbReference>
<dbReference type="PRINTS" id="PR00364">
    <property type="entry name" value="DISEASERSIST"/>
</dbReference>
<evidence type="ECO:0000256" key="9">
    <source>
        <dbReference type="SAM" id="MobiDB-lite"/>
    </source>
</evidence>
<keyword evidence="14" id="KW-1185">Reference proteome</keyword>
<feature type="domain" description="DUF676" evidence="11">
    <location>
        <begin position="27"/>
        <end position="171"/>
    </location>
</feature>
<reference evidence="13" key="1">
    <citation type="journal article" date="2023" name="IMA Fungus">
        <title>Comparative genomic study of the Penicillium genus elucidates a diverse pangenome and 15 lateral gene transfer events.</title>
        <authorList>
            <person name="Petersen C."/>
            <person name="Sorensen T."/>
            <person name="Nielsen M.R."/>
            <person name="Sondergaard T.E."/>
            <person name="Sorensen J.L."/>
            <person name="Fitzpatrick D.A."/>
            <person name="Frisvad J.C."/>
            <person name="Nielsen K.L."/>
        </authorList>
    </citation>
    <scope>NUCLEOTIDE SEQUENCE</scope>
    <source>
        <strain evidence="13">IBT 17514</strain>
    </source>
</reference>
<evidence type="ECO:0000256" key="8">
    <source>
        <dbReference type="PROSITE-ProRule" id="PRU00339"/>
    </source>
</evidence>
<dbReference type="SUPFAM" id="SSF53474">
    <property type="entry name" value="alpha/beta-Hydrolases"/>
    <property type="match status" value="1"/>
</dbReference>
<evidence type="ECO:0000256" key="3">
    <source>
        <dbReference type="ARBA" id="ARBA00004370"/>
    </source>
</evidence>
<organism evidence="13 14">
    <name type="scientific">Penicillium malachiteum</name>
    <dbReference type="NCBI Taxonomy" id="1324776"/>
    <lineage>
        <taxon>Eukaryota</taxon>
        <taxon>Fungi</taxon>
        <taxon>Dikarya</taxon>
        <taxon>Ascomycota</taxon>
        <taxon>Pezizomycotina</taxon>
        <taxon>Eurotiomycetes</taxon>
        <taxon>Eurotiomycetidae</taxon>
        <taxon>Eurotiales</taxon>
        <taxon>Aspergillaceae</taxon>
        <taxon>Penicillium</taxon>
    </lineage>
</organism>
<feature type="region of interest" description="Disordered" evidence="9">
    <location>
        <begin position="297"/>
        <end position="335"/>
    </location>
</feature>
<feature type="repeat" description="TPR" evidence="8">
    <location>
        <begin position="841"/>
        <end position="874"/>
    </location>
</feature>
<comment type="similarity">
    <text evidence="4">Belongs to the putative lipase ROG1 family.</text>
</comment>
<dbReference type="InterPro" id="IPR011990">
    <property type="entry name" value="TPR-like_helical_dom_sf"/>
</dbReference>
<keyword evidence="5" id="KW-0256">Endoplasmic reticulum</keyword>
<dbReference type="AlphaFoldDB" id="A0AAD6MTQ7"/>
<dbReference type="GO" id="GO:0016020">
    <property type="term" value="C:membrane"/>
    <property type="evidence" value="ECO:0007669"/>
    <property type="project" value="UniProtKB-SubCell"/>
</dbReference>
<dbReference type="PROSITE" id="PS50005">
    <property type="entry name" value="TPR"/>
    <property type="match status" value="1"/>
</dbReference>
<keyword evidence="8" id="KW-0802">TPR repeat</keyword>
<dbReference type="Gene3D" id="3.40.50.1820">
    <property type="entry name" value="alpha/beta hydrolase"/>
    <property type="match status" value="1"/>
</dbReference>
<dbReference type="GO" id="GO:0043531">
    <property type="term" value="F:ADP binding"/>
    <property type="evidence" value="ECO:0007669"/>
    <property type="project" value="InterPro"/>
</dbReference>
<dbReference type="Pfam" id="PF00931">
    <property type="entry name" value="NB-ARC"/>
    <property type="match status" value="1"/>
</dbReference>
<feature type="compositionally biased region" description="Acidic residues" evidence="9">
    <location>
        <begin position="309"/>
        <end position="319"/>
    </location>
</feature>
<keyword evidence="7" id="KW-0472">Membrane</keyword>
<dbReference type="InterPro" id="IPR052374">
    <property type="entry name" value="SERAC1"/>
</dbReference>
<evidence type="ECO:0000256" key="1">
    <source>
        <dbReference type="ARBA" id="ARBA00004173"/>
    </source>
</evidence>
<evidence type="ECO:0000256" key="6">
    <source>
        <dbReference type="ARBA" id="ARBA00023128"/>
    </source>
</evidence>
<dbReference type="SUPFAM" id="SSF52540">
    <property type="entry name" value="P-loop containing nucleoside triphosphate hydrolases"/>
    <property type="match status" value="1"/>
</dbReference>
<dbReference type="SUPFAM" id="SSF48452">
    <property type="entry name" value="TPR-like"/>
    <property type="match status" value="1"/>
</dbReference>
<dbReference type="SMART" id="SM00028">
    <property type="entry name" value="TPR"/>
    <property type="match status" value="6"/>
</dbReference>